<feature type="region of interest" description="Disordered" evidence="1">
    <location>
        <begin position="1"/>
        <end position="38"/>
    </location>
</feature>
<dbReference type="InParanoid" id="Q0U108"/>
<dbReference type="AlphaFoldDB" id="Q0U108"/>
<evidence type="ECO:0000313" key="3">
    <source>
        <dbReference type="Proteomes" id="UP000001055"/>
    </source>
</evidence>
<proteinExistence type="predicted"/>
<dbReference type="KEGG" id="pno:SNOG_14523"/>
<sequence length="38" mass="4340">MSKDGSAQLPVSAPRKDLRSFSKKQYRATSNEVRKRTD</sequence>
<evidence type="ECO:0000256" key="1">
    <source>
        <dbReference type="SAM" id="MobiDB-lite"/>
    </source>
</evidence>
<reference evidence="3" key="1">
    <citation type="journal article" date="2007" name="Plant Cell">
        <title>Dothideomycete-plant interactions illuminated by genome sequencing and EST analysis of the wheat pathogen Stagonospora nodorum.</title>
        <authorList>
            <person name="Hane J.K."/>
            <person name="Lowe R.G."/>
            <person name="Solomon P.S."/>
            <person name="Tan K.C."/>
            <person name="Schoch C.L."/>
            <person name="Spatafora J.W."/>
            <person name="Crous P.W."/>
            <person name="Kodira C."/>
            <person name="Birren B.W."/>
            <person name="Galagan J.E."/>
            <person name="Torriani S.F."/>
            <person name="McDonald B.A."/>
            <person name="Oliver R.P."/>
        </authorList>
    </citation>
    <scope>NUCLEOTIDE SEQUENCE [LARGE SCALE GENOMIC DNA]</scope>
    <source>
        <strain evidence="3">SN15 / ATCC MYA-4574 / FGSC 10173</strain>
    </source>
</reference>
<dbReference type="Proteomes" id="UP000001055">
    <property type="component" value="Unassembled WGS sequence"/>
</dbReference>
<dbReference type="GeneID" id="5981632"/>
<accession>Q0U108</accession>
<dbReference type="EMBL" id="CH445356">
    <property type="protein sequence ID" value="EAT78063.1"/>
    <property type="molecule type" value="Genomic_DNA"/>
</dbReference>
<name>Q0U108_PHANO</name>
<protein>
    <submittedName>
        <fullName evidence="2">Uncharacterized protein</fullName>
    </submittedName>
</protein>
<organism evidence="2 3">
    <name type="scientific">Phaeosphaeria nodorum (strain SN15 / ATCC MYA-4574 / FGSC 10173)</name>
    <name type="common">Glume blotch fungus</name>
    <name type="synonym">Parastagonospora nodorum</name>
    <dbReference type="NCBI Taxonomy" id="321614"/>
    <lineage>
        <taxon>Eukaryota</taxon>
        <taxon>Fungi</taxon>
        <taxon>Dikarya</taxon>
        <taxon>Ascomycota</taxon>
        <taxon>Pezizomycotina</taxon>
        <taxon>Dothideomycetes</taxon>
        <taxon>Pleosporomycetidae</taxon>
        <taxon>Pleosporales</taxon>
        <taxon>Pleosporineae</taxon>
        <taxon>Phaeosphaeriaceae</taxon>
        <taxon>Parastagonospora</taxon>
    </lineage>
</organism>
<dbReference type="RefSeq" id="XP_001804707.1">
    <property type="nucleotide sequence ID" value="XM_001804655.1"/>
</dbReference>
<gene>
    <name evidence="2" type="ORF">SNOG_14523</name>
</gene>
<dbReference type="HOGENOM" id="CLU_3335802_0_0_1"/>
<evidence type="ECO:0000313" key="2">
    <source>
        <dbReference type="EMBL" id="EAT78063.1"/>
    </source>
</evidence>